<evidence type="ECO:0000256" key="1">
    <source>
        <dbReference type="ARBA" id="ARBA00022741"/>
    </source>
</evidence>
<evidence type="ECO:0000256" key="3">
    <source>
        <dbReference type="PROSITE-ProRule" id="PRU10141"/>
    </source>
</evidence>
<dbReference type="GO" id="GO:0005524">
    <property type="term" value="F:ATP binding"/>
    <property type="evidence" value="ECO:0007669"/>
    <property type="project" value="UniProtKB-UniRule"/>
</dbReference>
<dbReference type="GO" id="GO:0097527">
    <property type="term" value="P:necroptotic signaling pathway"/>
    <property type="evidence" value="ECO:0007669"/>
    <property type="project" value="TreeGrafter"/>
</dbReference>
<feature type="binding site" evidence="3">
    <location>
        <position position="54"/>
    </location>
    <ligand>
        <name>ATP</name>
        <dbReference type="ChEBI" id="CHEBI:30616"/>
    </ligand>
</feature>
<dbReference type="AlphaFoldDB" id="R7SCD6"/>
<evidence type="ECO:0000313" key="6">
    <source>
        <dbReference type="Proteomes" id="UP000053558"/>
    </source>
</evidence>
<gene>
    <name evidence="5" type="ORF">CONPUDRAFT_68352</name>
</gene>
<evidence type="ECO:0000313" key="5">
    <source>
        <dbReference type="EMBL" id="EIW73818.1"/>
    </source>
</evidence>
<organism evidence="5 6">
    <name type="scientific">Coniophora puteana (strain RWD-64-598)</name>
    <name type="common">Brown rot fungus</name>
    <dbReference type="NCBI Taxonomy" id="741705"/>
    <lineage>
        <taxon>Eukaryota</taxon>
        <taxon>Fungi</taxon>
        <taxon>Dikarya</taxon>
        <taxon>Basidiomycota</taxon>
        <taxon>Agaricomycotina</taxon>
        <taxon>Agaricomycetes</taxon>
        <taxon>Agaricomycetidae</taxon>
        <taxon>Boletales</taxon>
        <taxon>Coniophorineae</taxon>
        <taxon>Coniophoraceae</taxon>
        <taxon>Coniophora</taxon>
    </lineage>
</organism>
<feature type="non-terminal residue" evidence="5">
    <location>
        <position position="1"/>
    </location>
</feature>
<protein>
    <submittedName>
        <fullName evidence="5">Kinase-like protein</fullName>
    </submittedName>
</protein>
<reference evidence="6" key="1">
    <citation type="journal article" date="2012" name="Science">
        <title>The Paleozoic origin of enzymatic lignin decomposition reconstructed from 31 fungal genomes.</title>
        <authorList>
            <person name="Floudas D."/>
            <person name="Binder M."/>
            <person name="Riley R."/>
            <person name="Barry K."/>
            <person name="Blanchette R.A."/>
            <person name="Henrissat B."/>
            <person name="Martinez A.T."/>
            <person name="Otillar R."/>
            <person name="Spatafora J.W."/>
            <person name="Yadav J.S."/>
            <person name="Aerts A."/>
            <person name="Benoit I."/>
            <person name="Boyd A."/>
            <person name="Carlson A."/>
            <person name="Copeland A."/>
            <person name="Coutinho P.M."/>
            <person name="de Vries R.P."/>
            <person name="Ferreira P."/>
            <person name="Findley K."/>
            <person name="Foster B."/>
            <person name="Gaskell J."/>
            <person name="Glotzer D."/>
            <person name="Gorecki P."/>
            <person name="Heitman J."/>
            <person name="Hesse C."/>
            <person name="Hori C."/>
            <person name="Igarashi K."/>
            <person name="Jurgens J.A."/>
            <person name="Kallen N."/>
            <person name="Kersten P."/>
            <person name="Kohler A."/>
            <person name="Kuees U."/>
            <person name="Kumar T.K.A."/>
            <person name="Kuo A."/>
            <person name="LaButti K."/>
            <person name="Larrondo L.F."/>
            <person name="Lindquist E."/>
            <person name="Ling A."/>
            <person name="Lombard V."/>
            <person name="Lucas S."/>
            <person name="Lundell T."/>
            <person name="Martin R."/>
            <person name="McLaughlin D.J."/>
            <person name="Morgenstern I."/>
            <person name="Morin E."/>
            <person name="Murat C."/>
            <person name="Nagy L.G."/>
            <person name="Nolan M."/>
            <person name="Ohm R.A."/>
            <person name="Patyshakuliyeva A."/>
            <person name="Rokas A."/>
            <person name="Ruiz-Duenas F.J."/>
            <person name="Sabat G."/>
            <person name="Salamov A."/>
            <person name="Samejima M."/>
            <person name="Schmutz J."/>
            <person name="Slot J.C."/>
            <person name="St John F."/>
            <person name="Stenlid J."/>
            <person name="Sun H."/>
            <person name="Sun S."/>
            <person name="Syed K."/>
            <person name="Tsang A."/>
            <person name="Wiebenga A."/>
            <person name="Young D."/>
            <person name="Pisabarro A."/>
            <person name="Eastwood D.C."/>
            <person name="Martin F."/>
            <person name="Cullen D."/>
            <person name="Grigoriev I.V."/>
            <person name="Hibbett D.S."/>
        </authorList>
    </citation>
    <scope>NUCLEOTIDE SEQUENCE [LARGE SCALE GENOMIC DNA]</scope>
    <source>
        <strain evidence="6">RWD-64-598 SS2</strain>
    </source>
</reference>
<proteinExistence type="predicted"/>
<dbReference type="InterPro" id="IPR011009">
    <property type="entry name" value="Kinase-like_dom_sf"/>
</dbReference>
<dbReference type="PROSITE" id="PS50011">
    <property type="entry name" value="PROTEIN_KINASE_DOM"/>
    <property type="match status" value="1"/>
</dbReference>
<dbReference type="PROSITE" id="PS00107">
    <property type="entry name" value="PROTEIN_KINASE_ATP"/>
    <property type="match status" value="1"/>
</dbReference>
<dbReference type="OrthoDB" id="122279at2759"/>
<keyword evidence="5" id="KW-0418">Kinase</keyword>
<name>R7SCD6_CONPW</name>
<dbReference type="PANTHER" id="PTHR44329">
    <property type="entry name" value="SERINE/THREONINE-PROTEIN KINASE TNNI3K-RELATED"/>
    <property type="match status" value="1"/>
</dbReference>
<dbReference type="Pfam" id="PF07714">
    <property type="entry name" value="PK_Tyr_Ser-Thr"/>
    <property type="match status" value="1"/>
</dbReference>
<keyword evidence="5" id="KW-0808">Transferase</keyword>
<keyword evidence="6" id="KW-1185">Reference proteome</keyword>
<dbReference type="EMBL" id="JH711661">
    <property type="protein sequence ID" value="EIW73818.1"/>
    <property type="molecule type" value="Genomic_DNA"/>
</dbReference>
<dbReference type="OMA" id="NGNICEY"/>
<keyword evidence="2 3" id="KW-0067">ATP-binding</keyword>
<dbReference type="RefSeq" id="XP_007776003.1">
    <property type="nucleotide sequence ID" value="XM_007777813.1"/>
</dbReference>
<dbReference type="GeneID" id="19208645"/>
<evidence type="ECO:0000256" key="2">
    <source>
        <dbReference type="ARBA" id="ARBA00022840"/>
    </source>
</evidence>
<dbReference type="GO" id="GO:0004672">
    <property type="term" value="F:protein kinase activity"/>
    <property type="evidence" value="ECO:0007669"/>
    <property type="project" value="InterPro"/>
</dbReference>
<dbReference type="InterPro" id="IPR051681">
    <property type="entry name" value="Ser/Thr_Kinases-Pseudokinases"/>
</dbReference>
<keyword evidence="1 3" id="KW-0547">Nucleotide-binding</keyword>
<accession>R7SCD6</accession>
<feature type="domain" description="Protein kinase" evidence="4">
    <location>
        <begin position="27"/>
        <end position="147"/>
    </location>
</feature>
<dbReference type="InterPro" id="IPR001245">
    <property type="entry name" value="Ser-Thr/Tyr_kinase_cat_dom"/>
</dbReference>
<dbReference type="PANTHER" id="PTHR44329:SF298">
    <property type="entry name" value="MIXED LINEAGE KINASE DOMAIN-LIKE PROTEIN"/>
    <property type="match status" value="1"/>
</dbReference>
<dbReference type="InterPro" id="IPR000719">
    <property type="entry name" value="Prot_kinase_dom"/>
</dbReference>
<evidence type="ECO:0000259" key="4">
    <source>
        <dbReference type="PROSITE" id="PS50011"/>
    </source>
</evidence>
<dbReference type="SUPFAM" id="SSF56112">
    <property type="entry name" value="Protein kinase-like (PK-like)"/>
    <property type="match status" value="1"/>
</dbReference>
<dbReference type="KEGG" id="cput:CONPUDRAFT_68352"/>
<dbReference type="Proteomes" id="UP000053558">
    <property type="component" value="Unassembled WGS sequence"/>
</dbReference>
<dbReference type="InterPro" id="IPR017441">
    <property type="entry name" value="Protein_kinase_ATP_BS"/>
</dbReference>
<dbReference type="Gene3D" id="1.10.510.10">
    <property type="entry name" value="Transferase(Phosphotransferase) domain 1"/>
    <property type="match status" value="1"/>
</dbReference>
<sequence length="147" mass="16396">RRALLYGLMRLAHATSLFPQRLRLQEVELGAKIGQGGFGDVFAGQIGSAQVAVKTIVVWSHLRHPNILPFYGTFQKNDSEISFIAPLFVNGNICEYMKHNPDVASTPLILDVARGLNFLHTFKPTIVHGDIKGVSFRRYSCLCSRLK</sequence>